<dbReference type="Pfam" id="PF14520">
    <property type="entry name" value="HHH_5"/>
    <property type="match status" value="1"/>
</dbReference>
<protein>
    <submittedName>
        <fullName evidence="2">Ribonuclease H-like domain-containing protein</fullName>
    </submittedName>
</protein>
<dbReference type="Gene3D" id="1.10.150.20">
    <property type="entry name" value="5' to 3' exonuclease, C-terminal subdomain"/>
    <property type="match status" value="1"/>
</dbReference>
<dbReference type="Gene3D" id="3.30.420.10">
    <property type="entry name" value="Ribonuclease H-like superfamily/Ribonuclease H"/>
    <property type="match status" value="1"/>
</dbReference>
<reference evidence="2 3" key="1">
    <citation type="journal article" date="2019" name="Int. J. Syst. Evol. Microbiol.">
        <title>The Global Catalogue of Microorganisms (GCM) 10K type strain sequencing project: providing services to taxonomists for standard genome sequencing and annotation.</title>
        <authorList>
            <consortium name="The Broad Institute Genomics Platform"/>
            <consortium name="The Broad Institute Genome Sequencing Center for Infectious Disease"/>
            <person name="Wu L."/>
            <person name="Ma J."/>
        </authorList>
    </citation>
    <scope>NUCLEOTIDE SEQUENCE [LARGE SCALE GENOMIC DNA]</scope>
    <source>
        <strain evidence="2 3">CGMCC 1.12563</strain>
    </source>
</reference>
<dbReference type="Pfam" id="PF13482">
    <property type="entry name" value="RNase_H_2"/>
    <property type="match status" value="1"/>
</dbReference>
<sequence length="461" mass="49439">MPRPATVLALPSRLAGRLSPSELADLHAAAAPDAVLVPERVYAPGRFRPPESEVPILTPEGEIHAFGDVTLGTCATLDEVRRVADVAREEAGESTAYLATELLAVETDPMELDTRLDGATAYREALGTTGTDGDAAFVHLAASVPADYRREWGGLDVQGLAPVETQGAPAAPVLSLHADGTVAVEEIRTDRLGLRALSGVGDSRATTLARAGYDRASLAATPPHELATLEGFGRASARTVVRSAQALERGEVLRTGDAPLPADPVFLDIETDGLRPSVVWQVGVLFRGDYRSFLARDPEEASGMLGAFLDWLAGVDGTLVAWNGWGFDFPVLDDHVAATHPDRQEVWRQNTKCDLLAWARDEENAVLPGRTNKLEAVASALGYEGHDTGLTGAETARRYRAWMDGGPEPDWERHRAYCEDDVRMLAHVFDAVAATDRVASSIADRTTDETGDTRQGSLSEF</sequence>
<name>A0ABD6AY22_9EURY</name>
<dbReference type="Proteomes" id="UP001597187">
    <property type="component" value="Unassembled WGS sequence"/>
</dbReference>
<dbReference type="SUPFAM" id="SSF53098">
    <property type="entry name" value="Ribonuclease H-like"/>
    <property type="match status" value="1"/>
</dbReference>
<proteinExistence type="predicted"/>
<keyword evidence="3" id="KW-1185">Reference proteome</keyword>
<feature type="domain" description="YprB ribonuclease H-like" evidence="1">
    <location>
        <begin position="265"/>
        <end position="431"/>
    </location>
</feature>
<dbReference type="RefSeq" id="WP_250874599.1">
    <property type="nucleotide sequence ID" value="NZ_JALXFV010000008.1"/>
</dbReference>
<dbReference type="InterPro" id="IPR038720">
    <property type="entry name" value="YprB_RNase_H-like_dom"/>
</dbReference>
<accession>A0ABD6AY22</accession>
<dbReference type="InterPro" id="IPR012337">
    <property type="entry name" value="RNaseH-like_sf"/>
</dbReference>
<evidence type="ECO:0000313" key="2">
    <source>
        <dbReference type="EMBL" id="MFD1514657.1"/>
    </source>
</evidence>
<organism evidence="2 3">
    <name type="scientific">Halomarina rubra</name>
    <dbReference type="NCBI Taxonomy" id="2071873"/>
    <lineage>
        <taxon>Archaea</taxon>
        <taxon>Methanobacteriati</taxon>
        <taxon>Methanobacteriota</taxon>
        <taxon>Stenosarchaea group</taxon>
        <taxon>Halobacteria</taxon>
        <taxon>Halobacteriales</taxon>
        <taxon>Natronomonadaceae</taxon>
        <taxon>Halomarina</taxon>
    </lineage>
</organism>
<dbReference type="EMBL" id="JBHUDC010000008">
    <property type="protein sequence ID" value="MFD1514657.1"/>
    <property type="molecule type" value="Genomic_DNA"/>
</dbReference>
<comment type="caution">
    <text evidence="2">The sequence shown here is derived from an EMBL/GenBank/DDBJ whole genome shotgun (WGS) entry which is preliminary data.</text>
</comment>
<dbReference type="AlphaFoldDB" id="A0ABD6AY22"/>
<dbReference type="InterPro" id="IPR036397">
    <property type="entry name" value="RNaseH_sf"/>
</dbReference>
<evidence type="ECO:0000259" key="1">
    <source>
        <dbReference type="Pfam" id="PF13482"/>
    </source>
</evidence>
<gene>
    <name evidence="2" type="ORF">ACFSBT_15360</name>
</gene>
<evidence type="ECO:0000313" key="3">
    <source>
        <dbReference type="Proteomes" id="UP001597187"/>
    </source>
</evidence>